<evidence type="ECO:0000313" key="4">
    <source>
        <dbReference type="Proteomes" id="UP000199321"/>
    </source>
</evidence>
<evidence type="ECO:0000313" key="3">
    <source>
        <dbReference type="EMBL" id="SDE98184.1"/>
    </source>
</evidence>
<sequence length="135" mass="14683">MRNGILYVALFAFLFSCNSNDDATSSETELIGTWKLVENYADPGDGSGDFETVDSNKTIQFHSDGSITSNGSLCDMSIQSTTPTSGTYSSTDFTINSEDCTNSSGFNITYTMNNSFLTISYPCIESCLSKYVKVQ</sequence>
<dbReference type="Proteomes" id="UP000199321">
    <property type="component" value="Unassembled WGS sequence"/>
</dbReference>
<protein>
    <recommendedName>
        <fullName evidence="2">Lipocalin-like domain-containing protein</fullName>
    </recommendedName>
</protein>
<reference evidence="3 4" key="1">
    <citation type="submission" date="2016-10" db="EMBL/GenBank/DDBJ databases">
        <authorList>
            <person name="de Groot N.N."/>
        </authorList>
    </citation>
    <scope>NUCLEOTIDE SEQUENCE [LARGE SCALE GENOMIC DNA]</scope>
    <source>
        <strain evidence="3 4">DSM 16195</strain>
    </source>
</reference>
<keyword evidence="4" id="KW-1185">Reference proteome</keyword>
<feature type="signal peptide" evidence="1">
    <location>
        <begin position="1"/>
        <end position="21"/>
    </location>
</feature>
<accession>A0A1G7HCZ9</accession>
<dbReference type="EMBL" id="FNBA01000004">
    <property type="protein sequence ID" value="SDE98184.1"/>
    <property type="molecule type" value="Genomic_DNA"/>
</dbReference>
<dbReference type="Pfam" id="PF13648">
    <property type="entry name" value="Lipocalin_4"/>
    <property type="match status" value="1"/>
</dbReference>
<dbReference type="InterPro" id="IPR024311">
    <property type="entry name" value="Lipocalin-like"/>
</dbReference>
<dbReference type="RefSeq" id="WP_093144683.1">
    <property type="nucleotide sequence ID" value="NZ_BMWO01000004.1"/>
</dbReference>
<proteinExistence type="predicted"/>
<evidence type="ECO:0000259" key="2">
    <source>
        <dbReference type="Pfam" id="PF13648"/>
    </source>
</evidence>
<organism evidence="3 4">
    <name type="scientific">Ulvibacter litoralis</name>
    <dbReference type="NCBI Taxonomy" id="227084"/>
    <lineage>
        <taxon>Bacteria</taxon>
        <taxon>Pseudomonadati</taxon>
        <taxon>Bacteroidota</taxon>
        <taxon>Flavobacteriia</taxon>
        <taxon>Flavobacteriales</taxon>
        <taxon>Flavobacteriaceae</taxon>
        <taxon>Ulvibacter</taxon>
    </lineage>
</organism>
<evidence type="ECO:0000256" key="1">
    <source>
        <dbReference type="SAM" id="SignalP"/>
    </source>
</evidence>
<feature type="domain" description="Lipocalin-like" evidence="2">
    <location>
        <begin position="30"/>
        <end position="95"/>
    </location>
</feature>
<dbReference type="AlphaFoldDB" id="A0A1G7HCZ9"/>
<keyword evidence="1" id="KW-0732">Signal</keyword>
<dbReference type="OrthoDB" id="955522at2"/>
<feature type="chain" id="PRO_5011695344" description="Lipocalin-like domain-containing protein" evidence="1">
    <location>
        <begin position="22"/>
        <end position="135"/>
    </location>
</feature>
<name>A0A1G7HCZ9_9FLAO</name>
<dbReference type="PROSITE" id="PS51257">
    <property type="entry name" value="PROKAR_LIPOPROTEIN"/>
    <property type="match status" value="1"/>
</dbReference>
<gene>
    <name evidence="3" type="ORF">SAMN05421855_10414</name>
</gene>